<sequence length="294" mass="32802">MASSRILTPAATLLGIPCNEAVSEAFRLYQAIKAPGLRHAGITWQHCRLVIKQPLCRAAHRWGHITLACLRDCVCGDRARECVQSALYLLASSNESDPNEKEESRLEEKETCGSNVKKTCLETGVGFMWKQCDWVGVGRGHEEELSSLCFINDMCRSEPASCSQLVDLRGTSVCSAWSPHSTGFELTPHPLSPFPALFLALFSPPVVSPRGQDVKNLENFHLVESVQEQVNAALLDYVMCNYPQQTDKFGQLLLRLPEIRAISLQAEEYLYYKHLNGDVPCNNLLIEMLHAKRA</sequence>
<dbReference type="GO" id="GO:0009755">
    <property type="term" value="P:hormone-mediated signaling pathway"/>
    <property type="evidence" value="ECO:0007669"/>
    <property type="project" value="TreeGrafter"/>
</dbReference>
<evidence type="ECO:0000256" key="1">
    <source>
        <dbReference type="ARBA" id="ARBA00004123"/>
    </source>
</evidence>
<keyword evidence="3" id="KW-0805">Transcription regulation</keyword>
<dbReference type="PANTHER" id="PTHR24086">
    <property type="entry name" value="NUCLEAR RECEPTOR SUBFAMILY 5 GROUP A"/>
    <property type="match status" value="1"/>
</dbReference>
<comment type="similarity">
    <text evidence="2">Belongs to the nuclear hormone receptor family. NR5 subfamily.</text>
</comment>
<dbReference type="SUPFAM" id="SSF48508">
    <property type="entry name" value="Nuclear receptor ligand-binding domain"/>
    <property type="match status" value="1"/>
</dbReference>
<keyword evidence="5" id="KW-0675">Receptor</keyword>
<proteinExistence type="inferred from homology"/>
<gene>
    <name evidence="8" type="ORF">PLEPLA_LOCUS32172</name>
</gene>
<dbReference type="GO" id="GO:0090575">
    <property type="term" value="C:RNA polymerase II transcription regulator complex"/>
    <property type="evidence" value="ECO:0007669"/>
    <property type="project" value="TreeGrafter"/>
</dbReference>
<comment type="caution">
    <text evidence="8">The sequence shown here is derived from an EMBL/GenBank/DDBJ whole genome shotgun (WGS) entry which is preliminary data.</text>
</comment>
<dbReference type="GO" id="GO:0009888">
    <property type="term" value="P:tissue development"/>
    <property type="evidence" value="ECO:0007669"/>
    <property type="project" value="TreeGrafter"/>
</dbReference>
<accession>A0A9N7V7Z2</accession>
<dbReference type="EMBL" id="CADEAL010003369">
    <property type="protein sequence ID" value="CAB1444456.1"/>
    <property type="molecule type" value="Genomic_DNA"/>
</dbReference>
<dbReference type="PROSITE" id="PS51843">
    <property type="entry name" value="NR_LBD"/>
    <property type="match status" value="1"/>
</dbReference>
<evidence type="ECO:0000313" key="9">
    <source>
        <dbReference type="Proteomes" id="UP001153269"/>
    </source>
</evidence>
<protein>
    <recommendedName>
        <fullName evidence="7">NR LBD domain-containing protein</fullName>
    </recommendedName>
</protein>
<dbReference type="Gene3D" id="1.10.565.10">
    <property type="entry name" value="Retinoid X Receptor"/>
    <property type="match status" value="1"/>
</dbReference>
<evidence type="ECO:0000256" key="6">
    <source>
        <dbReference type="ARBA" id="ARBA00023242"/>
    </source>
</evidence>
<evidence type="ECO:0000256" key="4">
    <source>
        <dbReference type="ARBA" id="ARBA00023163"/>
    </source>
</evidence>
<comment type="subcellular location">
    <subcellularLocation>
        <location evidence="1">Nucleus</location>
    </subcellularLocation>
</comment>
<dbReference type="PANTHER" id="PTHR24086:SF49">
    <property type="entry name" value="NR5A2 PROTEIN"/>
    <property type="match status" value="1"/>
</dbReference>
<dbReference type="InterPro" id="IPR000536">
    <property type="entry name" value="Nucl_hrmn_rcpt_lig-bd"/>
</dbReference>
<dbReference type="GO" id="GO:0000978">
    <property type="term" value="F:RNA polymerase II cis-regulatory region sequence-specific DNA binding"/>
    <property type="evidence" value="ECO:0007669"/>
    <property type="project" value="TreeGrafter"/>
</dbReference>
<evidence type="ECO:0000259" key="7">
    <source>
        <dbReference type="PROSITE" id="PS51843"/>
    </source>
</evidence>
<reference evidence="8" key="1">
    <citation type="submission" date="2020-03" db="EMBL/GenBank/DDBJ databases">
        <authorList>
            <person name="Weist P."/>
        </authorList>
    </citation>
    <scope>NUCLEOTIDE SEQUENCE</scope>
</reference>
<dbReference type="Proteomes" id="UP001153269">
    <property type="component" value="Unassembled WGS sequence"/>
</dbReference>
<dbReference type="InterPro" id="IPR016355">
    <property type="entry name" value="NR5-like"/>
</dbReference>
<feature type="domain" description="NR LBD" evidence="7">
    <location>
        <begin position="1"/>
        <end position="292"/>
    </location>
</feature>
<dbReference type="Pfam" id="PF00104">
    <property type="entry name" value="Hormone_recep"/>
    <property type="match status" value="1"/>
</dbReference>
<dbReference type="GO" id="GO:0004879">
    <property type="term" value="F:nuclear receptor activity"/>
    <property type="evidence" value="ECO:0007669"/>
    <property type="project" value="InterPro"/>
</dbReference>
<keyword evidence="9" id="KW-1185">Reference proteome</keyword>
<organism evidence="8 9">
    <name type="scientific">Pleuronectes platessa</name>
    <name type="common">European plaice</name>
    <dbReference type="NCBI Taxonomy" id="8262"/>
    <lineage>
        <taxon>Eukaryota</taxon>
        <taxon>Metazoa</taxon>
        <taxon>Chordata</taxon>
        <taxon>Craniata</taxon>
        <taxon>Vertebrata</taxon>
        <taxon>Euteleostomi</taxon>
        <taxon>Actinopterygii</taxon>
        <taxon>Neopterygii</taxon>
        <taxon>Teleostei</taxon>
        <taxon>Neoteleostei</taxon>
        <taxon>Acanthomorphata</taxon>
        <taxon>Carangaria</taxon>
        <taxon>Pleuronectiformes</taxon>
        <taxon>Pleuronectoidei</taxon>
        <taxon>Pleuronectidae</taxon>
        <taxon>Pleuronectes</taxon>
    </lineage>
</organism>
<evidence type="ECO:0000256" key="5">
    <source>
        <dbReference type="ARBA" id="ARBA00023170"/>
    </source>
</evidence>
<keyword evidence="6" id="KW-0539">Nucleus</keyword>
<keyword evidence="4" id="KW-0804">Transcription</keyword>
<evidence type="ECO:0000256" key="3">
    <source>
        <dbReference type="ARBA" id="ARBA00023015"/>
    </source>
</evidence>
<dbReference type="AlphaFoldDB" id="A0A9N7V7Z2"/>
<dbReference type="InterPro" id="IPR035500">
    <property type="entry name" value="NHR-like_dom_sf"/>
</dbReference>
<evidence type="ECO:0000256" key="2">
    <source>
        <dbReference type="ARBA" id="ARBA00007536"/>
    </source>
</evidence>
<evidence type="ECO:0000313" key="8">
    <source>
        <dbReference type="EMBL" id="CAB1444456.1"/>
    </source>
</evidence>
<name>A0A9N7V7Z2_PLEPL</name>